<reference evidence="1 2" key="2">
    <citation type="submission" date="2009-03" db="EMBL/GenBank/DDBJ databases">
        <title>Draft genome sequence of Coprococcus comes (ATCC 27758).</title>
        <authorList>
            <person name="Sudarsanam P."/>
            <person name="Ley R."/>
            <person name="Guruge J."/>
            <person name="Turnbaugh P.J."/>
            <person name="Mahowald M."/>
            <person name="Liep D."/>
            <person name="Gordon J."/>
        </authorList>
    </citation>
    <scope>NUCLEOTIDE SEQUENCE [LARGE SCALE GENOMIC DNA]</scope>
    <source>
        <strain evidence="1 2">ATCC 27758</strain>
    </source>
</reference>
<reference evidence="1 2" key="1">
    <citation type="submission" date="2009-02" db="EMBL/GenBank/DDBJ databases">
        <authorList>
            <person name="Fulton L."/>
            <person name="Clifton S."/>
            <person name="Fulton B."/>
            <person name="Xu J."/>
            <person name="Minx P."/>
            <person name="Pepin K.H."/>
            <person name="Johnson M."/>
            <person name="Bhonagiri V."/>
            <person name="Nash W.E."/>
            <person name="Mardis E.R."/>
            <person name="Wilson R.K."/>
        </authorList>
    </citation>
    <scope>NUCLEOTIDE SEQUENCE [LARGE SCALE GENOMIC DNA]</scope>
    <source>
        <strain evidence="1 2">ATCC 27758</strain>
    </source>
</reference>
<name>C0B7L0_9FIRM</name>
<evidence type="ECO:0000313" key="1">
    <source>
        <dbReference type="EMBL" id="EEG90398.1"/>
    </source>
</evidence>
<proteinExistence type="predicted"/>
<organism evidence="1 2">
    <name type="scientific">Coprococcus comes ATCC 27758</name>
    <dbReference type="NCBI Taxonomy" id="470146"/>
    <lineage>
        <taxon>Bacteria</taxon>
        <taxon>Bacillati</taxon>
        <taxon>Bacillota</taxon>
        <taxon>Clostridia</taxon>
        <taxon>Lachnospirales</taxon>
        <taxon>Lachnospiraceae</taxon>
        <taxon>Coprococcus</taxon>
    </lineage>
</organism>
<dbReference type="Proteomes" id="UP000003793">
    <property type="component" value="Unassembled WGS sequence"/>
</dbReference>
<evidence type="ECO:0000313" key="2">
    <source>
        <dbReference type="Proteomes" id="UP000003793"/>
    </source>
</evidence>
<sequence length="44" mass="5263">MEKPPFKTEKFLKMKKEYTKNYTRGGVPLHELSPNLNFTLFIFV</sequence>
<dbReference type="AlphaFoldDB" id="C0B7L0"/>
<accession>C0B7L0</accession>
<gene>
    <name evidence="1" type="ORF">COPCOM_01134</name>
</gene>
<protein>
    <submittedName>
        <fullName evidence="1">Uncharacterized protein</fullName>
    </submittedName>
</protein>
<comment type="caution">
    <text evidence="1">The sequence shown here is derived from an EMBL/GenBank/DDBJ whole genome shotgun (WGS) entry which is preliminary data.</text>
</comment>
<dbReference type="HOGENOM" id="CLU_3214912_0_0_9"/>
<dbReference type="EMBL" id="ABVR01000038">
    <property type="protein sequence ID" value="EEG90398.1"/>
    <property type="molecule type" value="Genomic_DNA"/>
</dbReference>